<dbReference type="AlphaFoldDB" id="A0A2P2EC46"/>
<reference evidence="1 2" key="1">
    <citation type="journal article" date="2018" name="Genome Announc.">
        <title>Draft Genome Sequence of "Candidatus Phycosocius bacilliformis," an Alphaproteobacterial Ectosymbiont of the Hydrocarbon-Producing Green Alga Botryococcus braunii.</title>
        <authorList>
            <person name="Tanabe Y."/>
            <person name="Yamaguchi H."/>
            <person name="Watanabe M.M."/>
        </authorList>
    </citation>
    <scope>NUCLEOTIDE SEQUENCE [LARGE SCALE GENOMIC DNA]</scope>
    <source>
        <strain evidence="1 2">BOTRYCO-2</strain>
    </source>
</reference>
<keyword evidence="2" id="KW-1185">Reference proteome</keyword>
<protein>
    <submittedName>
        <fullName evidence="1">Uncharacterized protein</fullName>
    </submittedName>
</protein>
<organism evidence="1 2">
    <name type="scientific">Candidatus Phycosocius bacilliformis</name>
    <dbReference type="NCBI Taxonomy" id="1445552"/>
    <lineage>
        <taxon>Bacteria</taxon>
        <taxon>Pseudomonadati</taxon>
        <taxon>Pseudomonadota</taxon>
        <taxon>Alphaproteobacteria</taxon>
        <taxon>Caulobacterales</taxon>
        <taxon>Caulobacterales incertae sedis</taxon>
        <taxon>Candidatus Phycosocius</taxon>
    </lineage>
</organism>
<gene>
    <name evidence="1" type="ORF">PbB2_02335</name>
</gene>
<name>A0A2P2EC46_9PROT</name>
<dbReference type="EMBL" id="BFBR01000007">
    <property type="protein sequence ID" value="GBF58647.1"/>
    <property type="molecule type" value="Genomic_DNA"/>
</dbReference>
<comment type="caution">
    <text evidence="1">The sequence shown here is derived from an EMBL/GenBank/DDBJ whole genome shotgun (WGS) entry which is preliminary data.</text>
</comment>
<proteinExistence type="predicted"/>
<accession>A0A2P2EC46</accession>
<dbReference type="Proteomes" id="UP000245086">
    <property type="component" value="Unassembled WGS sequence"/>
</dbReference>
<sequence length="35" mass="4100">MIESLVRILDKIESNRFIKNKKIRPDNESGLKQVS</sequence>
<evidence type="ECO:0000313" key="1">
    <source>
        <dbReference type="EMBL" id="GBF58647.1"/>
    </source>
</evidence>
<evidence type="ECO:0000313" key="2">
    <source>
        <dbReference type="Proteomes" id="UP000245086"/>
    </source>
</evidence>